<dbReference type="AlphaFoldDB" id="A0A2G9QHS3"/>
<dbReference type="Pfam" id="PF00254">
    <property type="entry name" value="FKBP_C"/>
    <property type="match status" value="1"/>
</dbReference>
<feature type="region of interest" description="Disordered" evidence="3">
    <location>
        <begin position="75"/>
        <end position="99"/>
    </location>
</feature>
<dbReference type="OrthoDB" id="1902587at2759"/>
<keyword evidence="2" id="KW-0413">Isomerase</keyword>
<dbReference type="CDD" id="cd21063">
    <property type="entry name" value="BTHB_FKBP25"/>
    <property type="match status" value="1"/>
</dbReference>
<dbReference type="InterPro" id="IPR001179">
    <property type="entry name" value="PPIase_FKBP_dom"/>
</dbReference>
<dbReference type="InterPro" id="IPR041200">
    <property type="entry name" value="FKBP3_BTHB"/>
</dbReference>
<feature type="domain" description="PPIase FKBP-type" evidence="4">
    <location>
        <begin position="116"/>
        <end position="162"/>
    </location>
</feature>
<dbReference type="Gene3D" id="3.10.50.40">
    <property type="match status" value="1"/>
</dbReference>
<dbReference type="SUPFAM" id="SSF54534">
    <property type="entry name" value="FKBP-like"/>
    <property type="match status" value="1"/>
</dbReference>
<dbReference type="PANTHER" id="PTHR46493:SF1">
    <property type="entry name" value="PEPTIDYL-PROLYL CIS-TRANS ISOMERASE FKBP3"/>
    <property type="match status" value="1"/>
</dbReference>
<sequence length="162" mass="18280">MAATAGELSRQWSDEQLYSDDLPKKDVISFLQQHASESFLAEHKLLENIKNVAKTAKKDHLITAYNNYLKQNISREQTKRKKPAETKTEELVDEGPPKYTKSILKKGDKTNFAKKGDTVHCWYIGTLEDGTVFYSNIPTSAKKKKGTKSLSFKISVGKVIRG</sequence>
<dbReference type="PROSITE" id="PS50059">
    <property type="entry name" value="FKBP_PPIASE"/>
    <property type="match status" value="1"/>
</dbReference>
<dbReference type="EC" id="5.2.1.8" evidence="2"/>
<proteinExistence type="predicted"/>
<keyword evidence="2" id="KW-0697">Rotamase</keyword>
<evidence type="ECO:0000256" key="1">
    <source>
        <dbReference type="ARBA" id="ARBA00022553"/>
    </source>
</evidence>
<dbReference type="Pfam" id="PF18410">
    <property type="entry name" value="BTHB"/>
    <property type="match status" value="1"/>
</dbReference>
<name>A0A2G9QHS3_AQUCT</name>
<accession>A0A2G9QHS3</accession>
<dbReference type="Gene3D" id="1.10.720.80">
    <property type="match status" value="1"/>
</dbReference>
<evidence type="ECO:0000259" key="4">
    <source>
        <dbReference type="PROSITE" id="PS50059"/>
    </source>
</evidence>
<dbReference type="EMBL" id="KV992325">
    <property type="protein sequence ID" value="PIO15055.1"/>
    <property type="molecule type" value="Genomic_DNA"/>
</dbReference>
<dbReference type="InterPro" id="IPR046357">
    <property type="entry name" value="PPIase_dom_sf"/>
</dbReference>
<keyword evidence="1" id="KW-0597">Phosphoprotein</keyword>
<gene>
    <name evidence="5" type="ORF">AB205_0207800</name>
</gene>
<dbReference type="PANTHER" id="PTHR46493">
    <property type="entry name" value="PEPTIDYL-PROLYL CIS-TRANS ISOMERASE FKBP3"/>
    <property type="match status" value="1"/>
</dbReference>
<reference evidence="5" key="1">
    <citation type="submission" date="2017-08" db="EMBL/GenBank/DDBJ databases">
        <title>Assembly of the North American Bullfrog Genome.</title>
        <authorList>
            <person name="Warren R.L."/>
            <person name="Vandervalk B.P."/>
            <person name="Kucuk E."/>
            <person name="Birol I."/>
            <person name="Helbing C."/>
            <person name="Pandoh P."/>
            <person name="Behsaz B."/>
            <person name="Mohamadi H."/>
            <person name="Chu J."/>
            <person name="Jackman S."/>
            <person name="Hammond S.A."/>
            <person name="Veldhoen N."/>
            <person name="Kirk H."/>
            <person name="Zhao Y."/>
            <person name="Coope R."/>
            <person name="Pleasance S."/>
            <person name="Moore R."/>
            <person name="Holt R."/>
        </authorList>
    </citation>
    <scope>NUCLEOTIDE SEQUENCE</scope>
    <source>
        <strain evidence="5">Bruno</strain>
        <tissue evidence="5">Liver</tissue>
    </source>
</reference>
<protein>
    <recommendedName>
        <fullName evidence="2">peptidylprolyl isomerase</fullName>
        <ecNumber evidence="2">5.2.1.8</ecNumber>
    </recommendedName>
</protein>
<evidence type="ECO:0000313" key="5">
    <source>
        <dbReference type="EMBL" id="PIO15055.1"/>
    </source>
</evidence>
<dbReference type="GO" id="GO:0003755">
    <property type="term" value="F:peptidyl-prolyl cis-trans isomerase activity"/>
    <property type="evidence" value="ECO:0007669"/>
    <property type="project" value="UniProtKB-KW"/>
</dbReference>
<organism evidence="5">
    <name type="scientific">Aquarana catesbeiana</name>
    <name type="common">American bullfrog</name>
    <name type="synonym">Rana catesbeiana</name>
    <dbReference type="NCBI Taxonomy" id="8400"/>
    <lineage>
        <taxon>Eukaryota</taxon>
        <taxon>Metazoa</taxon>
        <taxon>Chordata</taxon>
        <taxon>Craniata</taxon>
        <taxon>Vertebrata</taxon>
        <taxon>Euteleostomi</taxon>
        <taxon>Amphibia</taxon>
        <taxon>Batrachia</taxon>
        <taxon>Anura</taxon>
        <taxon>Neobatrachia</taxon>
        <taxon>Ranoidea</taxon>
        <taxon>Ranidae</taxon>
        <taxon>Aquarana</taxon>
    </lineage>
</organism>
<evidence type="ECO:0000256" key="3">
    <source>
        <dbReference type="SAM" id="MobiDB-lite"/>
    </source>
</evidence>
<dbReference type="InterPro" id="IPR043368">
    <property type="entry name" value="FKBP3"/>
</dbReference>
<comment type="catalytic activity">
    <reaction evidence="2">
        <text>[protein]-peptidylproline (omega=180) = [protein]-peptidylproline (omega=0)</text>
        <dbReference type="Rhea" id="RHEA:16237"/>
        <dbReference type="Rhea" id="RHEA-COMP:10747"/>
        <dbReference type="Rhea" id="RHEA-COMP:10748"/>
        <dbReference type="ChEBI" id="CHEBI:83833"/>
        <dbReference type="ChEBI" id="CHEBI:83834"/>
        <dbReference type="EC" id="5.2.1.8"/>
    </reaction>
</comment>
<evidence type="ECO:0000256" key="2">
    <source>
        <dbReference type="PROSITE-ProRule" id="PRU00277"/>
    </source>
</evidence>